<evidence type="ECO:0000256" key="15">
    <source>
        <dbReference type="RuleBase" id="RU361161"/>
    </source>
</evidence>
<keyword evidence="5" id="KW-0813">Transport</keyword>
<evidence type="ECO:0000256" key="12">
    <source>
        <dbReference type="ARBA" id="ARBA00023277"/>
    </source>
</evidence>
<evidence type="ECO:0000259" key="18">
    <source>
        <dbReference type="PROSITE" id="PS50850"/>
    </source>
</evidence>
<feature type="domain" description="Major facilitator superfamily (MFS) profile" evidence="18">
    <location>
        <begin position="64"/>
        <end position="551"/>
    </location>
</feature>
<dbReference type="SUPFAM" id="SSF51445">
    <property type="entry name" value="(Trans)glycosidases"/>
    <property type="match status" value="1"/>
</dbReference>
<dbReference type="PRINTS" id="PR00133">
    <property type="entry name" value="GLHYDRLASE3"/>
</dbReference>
<feature type="region of interest" description="Disordered" evidence="16">
    <location>
        <begin position="1"/>
        <end position="51"/>
    </location>
</feature>
<evidence type="ECO:0000256" key="7">
    <source>
        <dbReference type="ARBA" id="ARBA00022801"/>
    </source>
</evidence>
<comment type="caution">
    <text evidence="19">The sequence shown here is derived from an EMBL/GenBank/DDBJ whole genome shotgun (WGS) entry which is preliminary data.</text>
</comment>
<evidence type="ECO:0000256" key="13">
    <source>
        <dbReference type="ARBA" id="ARBA00023295"/>
    </source>
</evidence>
<evidence type="ECO:0000256" key="9">
    <source>
        <dbReference type="ARBA" id="ARBA00023001"/>
    </source>
</evidence>
<feature type="transmembrane region" description="Helical" evidence="17">
    <location>
        <begin position="394"/>
        <end position="412"/>
    </location>
</feature>
<keyword evidence="13 15" id="KW-0326">Glycosidase</keyword>
<dbReference type="FunFam" id="3.20.20.300:FF:000002">
    <property type="entry name" value="Probable beta-glucosidase"/>
    <property type="match status" value="1"/>
</dbReference>
<dbReference type="PANTHER" id="PTHR42715">
    <property type="entry name" value="BETA-GLUCOSIDASE"/>
    <property type="match status" value="1"/>
</dbReference>
<feature type="transmembrane region" description="Helical" evidence="17">
    <location>
        <begin position="424"/>
        <end position="447"/>
    </location>
</feature>
<evidence type="ECO:0000256" key="1">
    <source>
        <dbReference type="ARBA" id="ARBA00000448"/>
    </source>
</evidence>
<dbReference type="EC" id="3.2.1.21" evidence="15"/>
<evidence type="ECO:0000256" key="8">
    <source>
        <dbReference type="ARBA" id="ARBA00022989"/>
    </source>
</evidence>
<dbReference type="UniPathway" id="UPA00696"/>
<comment type="similarity">
    <text evidence="4 15">Belongs to the glycosyl hydrolase 3 family.</text>
</comment>
<evidence type="ECO:0000256" key="10">
    <source>
        <dbReference type="ARBA" id="ARBA00023136"/>
    </source>
</evidence>
<evidence type="ECO:0000256" key="17">
    <source>
        <dbReference type="SAM" id="Phobius"/>
    </source>
</evidence>
<evidence type="ECO:0000256" key="3">
    <source>
        <dbReference type="ARBA" id="ARBA00004987"/>
    </source>
</evidence>
<dbReference type="FunFam" id="3.40.50.1700:FF:000003">
    <property type="entry name" value="Probable beta-glucosidase"/>
    <property type="match status" value="1"/>
</dbReference>
<keyword evidence="12 15" id="KW-0119">Carbohydrate metabolism</keyword>
<dbReference type="InterPro" id="IPR050288">
    <property type="entry name" value="Cellulose_deg_GH3"/>
</dbReference>
<dbReference type="InterPro" id="IPR017853">
    <property type="entry name" value="GH"/>
</dbReference>
<dbReference type="InterPro" id="IPR002772">
    <property type="entry name" value="Glyco_hydro_3_C"/>
</dbReference>
<evidence type="ECO:0000256" key="16">
    <source>
        <dbReference type="SAM" id="MobiDB-lite"/>
    </source>
</evidence>
<dbReference type="CDD" id="cd17502">
    <property type="entry name" value="MFS_Azr1_MDR_like"/>
    <property type="match status" value="1"/>
</dbReference>
<comment type="subcellular location">
    <subcellularLocation>
        <location evidence="2">Membrane</location>
        <topology evidence="2">Multi-pass membrane protein</topology>
    </subcellularLocation>
</comment>
<dbReference type="InterPro" id="IPR013783">
    <property type="entry name" value="Ig-like_fold"/>
</dbReference>
<dbReference type="InterPro" id="IPR011701">
    <property type="entry name" value="MFS"/>
</dbReference>
<feature type="transmembrane region" description="Helical" evidence="17">
    <location>
        <begin position="454"/>
        <end position="473"/>
    </location>
</feature>
<evidence type="ECO:0000256" key="5">
    <source>
        <dbReference type="ARBA" id="ARBA00022448"/>
    </source>
</evidence>
<feature type="transmembrane region" description="Helical" evidence="17">
    <location>
        <begin position="254"/>
        <end position="276"/>
    </location>
</feature>
<dbReference type="Pfam" id="PF00933">
    <property type="entry name" value="Glyco_hydro_3"/>
    <property type="match status" value="1"/>
</dbReference>
<dbReference type="Gene3D" id="3.40.50.1700">
    <property type="entry name" value="Glycoside hydrolase family 3 C-terminal domain"/>
    <property type="match status" value="1"/>
</dbReference>
<proteinExistence type="inferred from homology"/>
<dbReference type="GO" id="GO:0008422">
    <property type="term" value="F:beta-glucosidase activity"/>
    <property type="evidence" value="ECO:0007669"/>
    <property type="project" value="UniProtKB-EC"/>
</dbReference>
<keyword evidence="9" id="KW-0136">Cellulose degradation</keyword>
<evidence type="ECO:0000256" key="4">
    <source>
        <dbReference type="ARBA" id="ARBA00005336"/>
    </source>
</evidence>
<dbReference type="EMBL" id="AFQF01002972">
    <property type="protein sequence ID" value="EGU77528.1"/>
    <property type="molecule type" value="Genomic_DNA"/>
</dbReference>
<keyword evidence="10 17" id="KW-0472">Membrane</keyword>
<dbReference type="InterPro" id="IPR036259">
    <property type="entry name" value="MFS_trans_sf"/>
</dbReference>
<keyword evidence="11" id="KW-0325">Glycoprotein</keyword>
<feature type="transmembrane region" description="Helical" evidence="17">
    <location>
        <begin position="327"/>
        <end position="347"/>
    </location>
</feature>
<keyword evidence="6 17" id="KW-0812">Transmembrane</keyword>
<dbReference type="InterPro" id="IPR001764">
    <property type="entry name" value="Glyco_hydro_3_N"/>
</dbReference>
<reference evidence="19" key="1">
    <citation type="journal article" date="2012" name="Mol. Plant Microbe Interact.">
        <title>A highly conserved effector in Fusarium oxysporum is required for full virulence on Arabidopsis.</title>
        <authorList>
            <person name="Thatcher L.F."/>
            <person name="Gardiner D.M."/>
            <person name="Kazan K."/>
            <person name="Manners J."/>
        </authorList>
    </citation>
    <scope>NUCLEOTIDE SEQUENCE [LARGE SCALE GENOMIC DNA]</scope>
    <source>
        <strain evidence="19">Fo5176</strain>
    </source>
</reference>
<protein>
    <recommendedName>
        <fullName evidence="15">beta-glucosidase</fullName>
        <ecNumber evidence="15">3.2.1.21</ecNumber>
    </recommendedName>
</protein>
<comment type="catalytic activity">
    <reaction evidence="1 15">
        <text>Hydrolysis of terminal, non-reducing beta-D-glucosyl residues with release of beta-D-glucose.</text>
        <dbReference type="EC" id="3.2.1.21"/>
    </reaction>
</comment>
<dbReference type="Pfam" id="PF01915">
    <property type="entry name" value="Glyco_hydro_3_C"/>
    <property type="match status" value="1"/>
</dbReference>
<dbReference type="SUPFAM" id="SSF52279">
    <property type="entry name" value="Beta-D-glucan exohydrolase, C-terminal domain"/>
    <property type="match status" value="1"/>
</dbReference>
<feature type="transmembrane region" description="Helical" evidence="17">
    <location>
        <begin position="202"/>
        <end position="226"/>
    </location>
</feature>
<dbReference type="Gene3D" id="2.60.40.10">
    <property type="entry name" value="Immunoglobulins"/>
    <property type="match status" value="1"/>
</dbReference>
<gene>
    <name evidence="19" type="ORF">FOXB_11982</name>
</gene>
<accession>F9G000</accession>
<feature type="compositionally biased region" description="Basic and acidic residues" evidence="16">
    <location>
        <begin position="1"/>
        <end position="13"/>
    </location>
</feature>
<dbReference type="FunFam" id="1.20.1250.20:FF:000196">
    <property type="entry name" value="MFS toxin efflux pump (AflT)"/>
    <property type="match status" value="1"/>
</dbReference>
<dbReference type="InterPro" id="IPR019800">
    <property type="entry name" value="Glyco_hydro_3_AS"/>
</dbReference>
<sequence length="1456" mass="157860">MDPGEPIHQEDTKSPINASVGTEDREKSHPPANLEAGIRQDEAVDGEPSQEEDNYLHGLPLVLMSFSLMVGVLMIALDNSIIGRDPFIHFRNSTDWLKLLLSQRLRASLIVWATLATWYASAYLLTQMSFQPTFGKIYTFFNLKWVYLISSIIFEAGSILCAAAPSSAAFIIGRAIAGLGAAGVFCGAMIIISKIVEMRKRPLLLAIISSMYGIASVIGPSLGGVFTHSKQLTWRFCFWINLPPDSDHTLKEKILGLGLKSAVILAGALVCLFLALQWGGTKHPWSDSRVWGCLVGFGLLLTLFVYIQIRQGEAALIRPRIISQRSVFLGCLFSALYQGAMTTQSYHLPFYFQAVKGVDPQSSGVDILPHGVTVTIATLITGSIITWLGYYVPFMWAGSAIFTIGAGLLYTISQNTPLARWFGYEVLAGAGFGIAIQIPIFAVQVVLVAGDIPLGTVLIILSQALGGSVGLSISQNVFQNSLRQRLNTIADIDIQAVIAAGGTDLEHVVSADSLAHVRDAFRYGISNAFLVSTALGGVAFLASIGMERKKIKSKKEGVDLYKTARPFDVSVFSSRGSIDTKMTLAKVAFTLANLVAVGSSAKNVADGFVAAPYYPAPYGGWDEAWADSYARAKKMVDSMTLAEKTNITAGTGLFMGPCNGNTGSADRVGFPQLCLNDAANGVRLADNVTVFPDGITAGATFDKKLMYERGVAIGKEARGKGVNVWLGPSVGPIGRKPKGGRNWEGFGADPSLQGIGARETIKGVQEQGVIATVKHLIGNEQEMYRRQTTDVVSPAYSANIDDRTMHELYLWPFAEAVKVGVGATMTAYNRVNGTISSEHSYLINALLKEELGFQGFVMTDWLSQITGVQSAIAGMDMSMPGDTIIPLFGNSLWMYELTRSALNGSVPMSRLNDMATRIVATWYQFEQDKDFPSVNFDTNTYNRVGPLYPAAWPNSPSGVVNQYVQVQDDHDEIARQIAQDAITLLKNDEKLLPLSTKSSLKVFGTGAQTNPDGANACVDRSCNKGTLGQGWGSGTVDYMYLDDPIGAIKKAAGDVTFYNTDKFPSVPSPSDDDVAIVFVTSDSGENQYTVEGNNGDRNADKLNVWHNGDALIKAAAAKYKNVVVVIHTVGPVLVDQWIDLPSVKSVLVAHLPGQEAGKSLTNIMFGDASPCGHLPYSITKKEDDMPESVTKLIDSGFIDAPQDTYSEGLFIDYRWLNKEKIQPRYAFGHGLSYTNFTYTNATIKRGTQLSQYPPKRPAKGKVLDYSQDIPDYKEAIKPSSFKTVWRYLYSWLSESDAKSAAAKAETSKYPYPDGYSTAQKTALPKAGGVSGGNPALWDEAYTLSVVVTNAGSKFSGKASVQAYVQFPSVAGYETPVIQLRDFEKTKVLEPGSSETVQLTLTRKDLSVWDVKAQDWLVLDGEFKIWLGSASDKLDAVCFTDDLGCEHDVKGPVSYDS</sequence>
<evidence type="ECO:0000256" key="14">
    <source>
        <dbReference type="ARBA" id="ARBA00023326"/>
    </source>
</evidence>
<feature type="transmembrane region" description="Helical" evidence="17">
    <location>
        <begin position="145"/>
        <end position="164"/>
    </location>
</feature>
<dbReference type="PaxDb" id="5507-FOXG_09571P0"/>
<feature type="transmembrane region" description="Helical" evidence="17">
    <location>
        <begin position="288"/>
        <end position="307"/>
    </location>
</feature>
<feature type="transmembrane region" description="Helical" evidence="17">
    <location>
        <begin position="523"/>
        <end position="545"/>
    </location>
</feature>
<dbReference type="SMART" id="SM01217">
    <property type="entry name" value="Fn3_like"/>
    <property type="match status" value="1"/>
</dbReference>
<organism evidence="19">
    <name type="scientific">Fusarium oxysporum (strain Fo5176)</name>
    <name type="common">Fusarium vascular wilt</name>
    <dbReference type="NCBI Taxonomy" id="660025"/>
    <lineage>
        <taxon>Eukaryota</taxon>
        <taxon>Fungi</taxon>
        <taxon>Dikarya</taxon>
        <taxon>Ascomycota</taxon>
        <taxon>Pezizomycotina</taxon>
        <taxon>Sordariomycetes</taxon>
        <taxon>Hypocreomycetidae</taxon>
        <taxon>Hypocreales</taxon>
        <taxon>Nectriaceae</taxon>
        <taxon>Fusarium</taxon>
        <taxon>Fusarium oxysporum species complex</taxon>
    </lineage>
</organism>
<dbReference type="SUPFAM" id="SSF103473">
    <property type="entry name" value="MFS general substrate transporter"/>
    <property type="match status" value="2"/>
</dbReference>
<dbReference type="GO" id="GO:0030245">
    <property type="term" value="P:cellulose catabolic process"/>
    <property type="evidence" value="ECO:0007669"/>
    <property type="project" value="UniProtKB-UniPathway"/>
</dbReference>
<dbReference type="STRING" id="660025.F9G000"/>
<feature type="transmembrane region" description="Helical" evidence="17">
    <location>
        <begin position="176"/>
        <end position="196"/>
    </location>
</feature>
<dbReference type="Gene3D" id="3.20.20.300">
    <property type="entry name" value="Glycoside hydrolase, family 3, N-terminal domain"/>
    <property type="match status" value="1"/>
</dbReference>
<feature type="transmembrane region" description="Helical" evidence="17">
    <location>
        <begin position="55"/>
        <end position="77"/>
    </location>
</feature>
<dbReference type="InterPro" id="IPR036881">
    <property type="entry name" value="Glyco_hydro_3_C_sf"/>
</dbReference>
<dbReference type="PROSITE" id="PS50850">
    <property type="entry name" value="MFS"/>
    <property type="match status" value="1"/>
</dbReference>
<dbReference type="GO" id="GO:0016020">
    <property type="term" value="C:membrane"/>
    <property type="evidence" value="ECO:0007669"/>
    <property type="project" value="UniProtKB-SubCell"/>
</dbReference>
<dbReference type="Pfam" id="PF14310">
    <property type="entry name" value="Fn3-like"/>
    <property type="match status" value="1"/>
</dbReference>
<evidence type="ECO:0000256" key="2">
    <source>
        <dbReference type="ARBA" id="ARBA00004141"/>
    </source>
</evidence>
<evidence type="ECO:0000256" key="6">
    <source>
        <dbReference type="ARBA" id="ARBA00022692"/>
    </source>
</evidence>
<evidence type="ECO:0000256" key="11">
    <source>
        <dbReference type="ARBA" id="ARBA00023180"/>
    </source>
</evidence>
<dbReference type="PROSITE" id="PS00775">
    <property type="entry name" value="GLYCOSYL_HYDROL_F3"/>
    <property type="match status" value="1"/>
</dbReference>
<dbReference type="OrthoDB" id="416222at2759"/>
<dbReference type="Gene3D" id="1.20.1720.10">
    <property type="entry name" value="Multidrug resistance protein D"/>
    <property type="match status" value="1"/>
</dbReference>
<feature type="transmembrane region" description="Helical" evidence="17">
    <location>
        <begin position="107"/>
        <end position="125"/>
    </location>
</feature>
<keyword evidence="7 15" id="KW-0378">Hydrolase</keyword>
<dbReference type="InterPro" id="IPR026891">
    <property type="entry name" value="Fn3-like"/>
</dbReference>
<keyword evidence="14 15" id="KW-0624">Polysaccharide degradation</keyword>
<dbReference type="PANTHER" id="PTHR42715:SF2">
    <property type="entry name" value="BETA-GLUCOSIDASE F-RELATED"/>
    <property type="match status" value="1"/>
</dbReference>
<comment type="pathway">
    <text evidence="3 15">Glycan metabolism; cellulose degradation.</text>
</comment>
<dbReference type="GO" id="GO:0022857">
    <property type="term" value="F:transmembrane transporter activity"/>
    <property type="evidence" value="ECO:0007669"/>
    <property type="project" value="InterPro"/>
</dbReference>
<keyword evidence="8 17" id="KW-1133">Transmembrane helix</keyword>
<evidence type="ECO:0000313" key="19">
    <source>
        <dbReference type="EMBL" id="EGU77528.1"/>
    </source>
</evidence>
<dbReference type="InterPro" id="IPR036962">
    <property type="entry name" value="Glyco_hydro_3_N_sf"/>
</dbReference>
<name>F9G000_FUSOF</name>
<dbReference type="InterPro" id="IPR020846">
    <property type="entry name" value="MFS_dom"/>
</dbReference>
<dbReference type="Pfam" id="PF07690">
    <property type="entry name" value="MFS_1"/>
    <property type="match status" value="1"/>
</dbReference>